<organism evidence="1 2">
    <name type="scientific">Geodia barretti</name>
    <name type="common">Barrett's horny sponge</name>
    <dbReference type="NCBI Taxonomy" id="519541"/>
    <lineage>
        <taxon>Eukaryota</taxon>
        <taxon>Metazoa</taxon>
        <taxon>Porifera</taxon>
        <taxon>Demospongiae</taxon>
        <taxon>Heteroscleromorpha</taxon>
        <taxon>Tetractinellida</taxon>
        <taxon>Astrophorina</taxon>
        <taxon>Geodiidae</taxon>
        <taxon>Geodia</taxon>
    </lineage>
</organism>
<dbReference type="Pfam" id="PF15003">
    <property type="entry name" value="HAUS2"/>
    <property type="match status" value="1"/>
</dbReference>
<dbReference type="GO" id="GO:0007098">
    <property type="term" value="P:centrosome cycle"/>
    <property type="evidence" value="ECO:0007669"/>
    <property type="project" value="TreeGrafter"/>
</dbReference>
<dbReference type="GO" id="GO:0005813">
    <property type="term" value="C:centrosome"/>
    <property type="evidence" value="ECO:0007669"/>
    <property type="project" value="TreeGrafter"/>
</dbReference>
<dbReference type="GO" id="GO:1990498">
    <property type="term" value="C:mitotic spindle microtubule"/>
    <property type="evidence" value="ECO:0007669"/>
    <property type="project" value="TreeGrafter"/>
</dbReference>
<dbReference type="GO" id="GO:0051225">
    <property type="term" value="P:spindle assembly"/>
    <property type="evidence" value="ECO:0007669"/>
    <property type="project" value="InterPro"/>
</dbReference>
<dbReference type="GO" id="GO:0070652">
    <property type="term" value="C:HAUS complex"/>
    <property type="evidence" value="ECO:0007669"/>
    <property type="project" value="TreeGrafter"/>
</dbReference>
<protein>
    <submittedName>
        <fullName evidence="1">Uncharacterized protein</fullName>
    </submittedName>
</protein>
<evidence type="ECO:0000313" key="2">
    <source>
        <dbReference type="Proteomes" id="UP001174909"/>
    </source>
</evidence>
<dbReference type="PANTHER" id="PTHR16039">
    <property type="entry name" value="HAUS AUGMIN-LIKE COMPLEX SUBUNIT 2"/>
    <property type="match status" value="1"/>
</dbReference>
<dbReference type="EMBL" id="CASHTH010001561">
    <property type="protein sequence ID" value="CAI8016767.1"/>
    <property type="molecule type" value="Genomic_DNA"/>
</dbReference>
<accession>A0AA35WK49</accession>
<dbReference type="InterPro" id="IPR028346">
    <property type="entry name" value="HAUS2"/>
</dbReference>
<reference evidence="1" key="1">
    <citation type="submission" date="2023-03" db="EMBL/GenBank/DDBJ databases">
        <authorList>
            <person name="Steffen K."/>
            <person name="Cardenas P."/>
        </authorList>
    </citation>
    <scope>NUCLEOTIDE SEQUENCE</scope>
</reference>
<dbReference type="Proteomes" id="UP001174909">
    <property type="component" value="Unassembled WGS sequence"/>
</dbReference>
<proteinExistence type="predicted"/>
<evidence type="ECO:0000313" key="1">
    <source>
        <dbReference type="EMBL" id="CAI8016767.1"/>
    </source>
</evidence>
<sequence>MLCSYMRTGILLQPPMSHSNRSSQHCQDENRLQEKFAHSSSVQLTKSLQKISSLQKDLHEVEFQIHRNQLDRESQDLMHLNSLEKHLKSVDLLLNHFTAVLASKEDLLSRLQSSSTDNSLQVEAPFHKNLMDIVHSISPTLSELASNTSYIQSASSVDLTNLVSL</sequence>
<gene>
    <name evidence="1" type="ORF">GBAR_LOCUS10263</name>
</gene>
<name>A0AA35WK49_GEOBA</name>
<comment type="caution">
    <text evidence="1">The sequence shown here is derived from an EMBL/GenBank/DDBJ whole genome shotgun (WGS) entry which is preliminary data.</text>
</comment>
<dbReference type="PANTHER" id="PTHR16039:SF1">
    <property type="entry name" value="HAUS AUGMIN-LIKE COMPLEX SUBUNIT 2"/>
    <property type="match status" value="1"/>
</dbReference>
<dbReference type="AlphaFoldDB" id="A0AA35WK49"/>
<keyword evidence="2" id="KW-1185">Reference proteome</keyword>
<dbReference type="GO" id="GO:0007020">
    <property type="term" value="P:microtubule nucleation"/>
    <property type="evidence" value="ECO:0007669"/>
    <property type="project" value="TreeGrafter"/>
</dbReference>